<proteinExistence type="predicted"/>
<keyword evidence="4" id="KW-1185">Reference proteome</keyword>
<comment type="caution">
    <text evidence="3">The sequence shown here is derived from an EMBL/GenBank/DDBJ whole genome shotgun (WGS) entry which is preliminary data.</text>
</comment>
<feature type="region of interest" description="Disordered" evidence="1">
    <location>
        <begin position="1"/>
        <end position="20"/>
    </location>
</feature>
<keyword evidence="2" id="KW-0472">Membrane</keyword>
<feature type="region of interest" description="Disordered" evidence="1">
    <location>
        <begin position="381"/>
        <end position="412"/>
    </location>
</feature>
<evidence type="ECO:0000256" key="2">
    <source>
        <dbReference type="SAM" id="Phobius"/>
    </source>
</evidence>
<keyword evidence="2" id="KW-1133">Transmembrane helix</keyword>
<feature type="compositionally biased region" description="Low complexity" evidence="1">
    <location>
        <begin position="250"/>
        <end position="263"/>
    </location>
</feature>
<accession>A0A8K0R7E4</accession>
<evidence type="ECO:0000313" key="3">
    <source>
        <dbReference type="EMBL" id="KAH7088708.1"/>
    </source>
</evidence>
<feature type="region of interest" description="Disordered" evidence="1">
    <location>
        <begin position="223"/>
        <end position="311"/>
    </location>
</feature>
<protein>
    <submittedName>
        <fullName evidence="3">Uncharacterized protein</fullName>
    </submittedName>
</protein>
<reference evidence="3" key="1">
    <citation type="journal article" date="2021" name="Nat. Commun.">
        <title>Genetic determinants of endophytism in the Arabidopsis root mycobiome.</title>
        <authorList>
            <person name="Mesny F."/>
            <person name="Miyauchi S."/>
            <person name="Thiergart T."/>
            <person name="Pickel B."/>
            <person name="Atanasova L."/>
            <person name="Karlsson M."/>
            <person name="Huettel B."/>
            <person name="Barry K.W."/>
            <person name="Haridas S."/>
            <person name="Chen C."/>
            <person name="Bauer D."/>
            <person name="Andreopoulos W."/>
            <person name="Pangilinan J."/>
            <person name="LaButti K."/>
            <person name="Riley R."/>
            <person name="Lipzen A."/>
            <person name="Clum A."/>
            <person name="Drula E."/>
            <person name="Henrissat B."/>
            <person name="Kohler A."/>
            <person name="Grigoriev I.V."/>
            <person name="Martin F.M."/>
            <person name="Hacquard S."/>
        </authorList>
    </citation>
    <scope>NUCLEOTIDE SEQUENCE</scope>
    <source>
        <strain evidence="3">MPI-SDFR-AT-0120</strain>
    </source>
</reference>
<organism evidence="3 4">
    <name type="scientific">Paraphoma chrysanthemicola</name>
    <dbReference type="NCBI Taxonomy" id="798071"/>
    <lineage>
        <taxon>Eukaryota</taxon>
        <taxon>Fungi</taxon>
        <taxon>Dikarya</taxon>
        <taxon>Ascomycota</taxon>
        <taxon>Pezizomycotina</taxon>
        <taxon>Dothideomycetes</taxon>
        <taxon>Pleosporomycetidae</taxon>
        <taxon>Pleosporales</taxon>
        <taxon>Pleosporineae</taxon>
        <taxon>Phaeosphaeriaceae</taxon>
        <taxon>Paraphoma</taxon>
    </lineage>
</organism>
<feature type="compositionally biased region" description="Low complexity" evidence="1">
    <location>
        <begin position="278"/>
        <end position="287"/>
    </location>
</feature>
<keyword evidence="2" id="KW-0812">Transmembrane</keyword>
<gene>
    <name evidence="3" type="ORF">FB567DRAFT_590826</name>
</gene>
<name>A0A8K0R7E4_9PLEO</name>
<feature type="compositionally biased region" description="Basic and acidic residues" evidence="1">
    <location>
        <begin position="288"/>
        <end position="298"/>
    </location>
</feature>
<dbReference type="Proteomes" id="UP000813461">
    <property type="component" value="Unassembled WGS sequence"/>
</dbReference>
<feature type="transmembrane region" description="Helical" evidence="2">
    <location>
        <begin position="484"/>
        <end position="511"/>
    </location>
</feature>
<dbReference type="EMBL" id="JAGMVJ010000007">
    <property type="protein sequence ID" value="KAH7088708.1"/>
    <property type="molecule type" value="Genomic_DNA"/>
</dbReference>
<feature type="compositionally biased region" description="Low complexity" evidence="1">
    <location>
        <begin position="1"/>
        <end position="13"/>
    </location>
</feature>
<feature type="compositionally biased region" description="Acidic residues" evidence="1">
    <location>
        <begin position="165"/>
        <end position="185"/>
    </location>
</feature>
<feature type="compositionally biased region" description="Polar residues" evidence="1">
    <location>
        <begin position="302"/>
        <end position="311"/>
    </location>
</feature>
<evidence type="ECO:0000256" key="1">
    <source>
        <dbReference type="SAM" id="MobiDB-lite"/>
    </source>
</evidence>
<evidence type="ECO:0000313" key="4">
    <source>
        <dbReference type="Proteomes" id="UP000813461"/>
    </source>
</evidence>
<dbReference type="AlphaFoldDB" id="A0A8K0R7E4"/>
<feature type="region of interest" description="Disordered" evidence="1">
    <location>
        <begin position="165"/>
        <end position="209"/>
    </location>
</feature>
<sequence>MSSISLSSRPSGSINWADDDEDDFDFEAWKATADTSAPTVDSLPPLQLPPPEVEPLLVVCGNEKVNDAAPWAAEPAQQPEVPKLDLDQMDEWCGKRTAAWRAVNDRSSRPAYPTLSAYEGGLLCADQRVNYASNWQKTKVECGLNCKRTAMLMLSTLRMVTFVEPDEVADDEDETEDETTVEEVSDSSRQVSDSDEEDSPRSTPPSLADDECAVIENGVADIGTATPTQHKLLHTDTKTQETLRTPDIVSASEDSSSTATSDLSDNESSVTKDDTADIDTSITTQQDNHGDTETHTKETLYTPDTVSSPETSIVITPTDLSNEELAVTTDDITNIHATPPEQEALLEGLETQTQETLRTPDIRSTPKLHLITALPDLTDEGYHSASSTITSPTLPPPKDTTNGHKDKTSHGSSVSIILAIARKSKHKHSRTDSMDALKKFRHQNKVEKNNDGQLEAIDLTHTAPNSDEKPGVATYLSHAAAMGWGYVASIPWTVTTVVATGVIVGGALHFARRR</sequence>
<dbReference type="OrthoDB" id="3683755at2759"/>